<evidence type="ECO:0000256" key="1">
    <source>
        <dbReference type="SAM" id="MobiDB-lite"/>
    </source>
</evidence>
<proteinExistence type="predicted"/>
<keyword evidence="3" id="KW-1185">Reference proteome</keyword>
<feature type="region of interest" description="Disordered" evidence="1">
    <location>
        <begin position="1"/>
        <end position="206"/>
    </location>
</feature>
<evidence type="ECO:0000313" key="2">
    <source>
        <dbReference type="EMBL" id="VTJ63613.1"/>
    </source>
</evidence>
<dbReference type="EMBL" id="CABDUW010000234">
    <property type="protein sequence ID" value="VTJ63613.1"/>
    <property type="molecule type" value="Genomic_DNA"/>
</dbReference>
<dbReference type="AlphaFoldDB" id="A0A5E4B1K8"/>
<feature type="compositionally biased region" description="Low complexity" evidence="1">
    <location>
        <begin position="145"/>
        <end position="157"/>
    </location>
</feature>
<feature type="compositionally biased region" description="Gly residues" evidence="1">
    <location>
        <begin position="120"/>
        <end position="134"/>
    </location>
</feature>
<protein>
    <submittedName>
        <fullName evidence="2">Uncharacterized protein</fullName>
    </submittedName>
</protein>
<accession>A0A5E4B1K8</accession>
<gene>
    <name evidence="2" type="ORF">MONAX_5E036114</name>
</gene>
<comment type="caution">
    <text evidence="2">The sequence shown here is derived from an EMBL/GenBank/DDBJ whole genome shotgun (WGS) entry which is preliminary data.</text>
</comment>
<feature type="region of interest" description="Disordered" evidence="1">
    <location>
        <begin position="226"/>
        <end position="249"/>
    </location>
</feature>
<name>A0A5E4B1K8_MARMO</name>
<organism evidence="2 3">
    <name type="scientific">Marmota monax</name>
    <name type="common">Woodchuck</name>
    <dbReference type="NCBI Taxonomy" id="9995"/>
    <lineage>
        <taxon>Eukaryota</taxon>
        <taxon>Metazoa</taxon>
        <taxon>Chordata</taxon>
        <taxon>Craniata</taxon>
        <taxon>Vertebrata</taxon>
        <taxon>Euteleostomi</taxon>
        <taxon>Mammalia</taxon>
        <taxon>Eutheria</taxon>
        <taxon>Euarchontoglires</taxon>
        <taxon>Glires</taxon>
        <taxon>Rodentia</taxon>
        <taxon>Sciuromorpha</taxon>
        <taxon>Sciuridae</taxon>
        <taxon>Xerinae</taxon>
        <taxon>Marmotini</taxon>
        <taxon>Marmota</taxon>
    </lineage>
</organism>
<feature type="compositionally biased region" description="Low complexity" evidence="1">
    <location>
        <begin position="93"/>
        <end position="102"/>
    </location>
</feature>
<sequence length="283" mass="29013">MTSLNSKGNFQELRNNPQLPRRERTPAPRRPQPLRRPRAPPPLDGARKPPPEVRGGACATCGGSARAPPGRGQGGPGAHFVFGLRIARPVPLGTATPARSGAGPPPAPHPGHPQAAGPGLILGSGSGIRVGLGRAGLRTWPLPQPLRSPSTSRAPSRASPPGPRLSPRSRAGASPALTLAPSPSAPGCTPRLDRTPQQTDAPACPSGSFSLLHVLRALRRDADPGARYGRRLRSRKEPHDAPVTARGAGGVAAVKGTQLSDPCRAAAAPPLALRARGAGRGKS</sequence>
<evidence type="ECO:0000313" key="3">
    <source>
        <dbReference type="Proteomes" id="UP000335636"/>
    </source>
</evidence>
<feature type="compositionally biased region" description="Polar residues" evidence="1">
    <location>
        <begin position="1"/>
        <end position="18"/>
    </location>
</feature>
<feature type="compositionally biased region" description="Low complexity" evidence="1">
    <location>
        <begin position="165"/>
        <end position="187"/>
    </location>
</feature>
<reference evidence="2" key="1">
    <citation type="submission" date="2019-04" db="EMBL/GenBank/DDBJ databases">
        <authorList>
            <person name="Alioto T."/>
            <person name="Alioto T."/>
        </authorList>
    </citation>
    <scope>NUCLEOTIDE SEQUENCE [LARGE SCALE GENOMIC DNA]</scope>
</reference>
<dbReference type="Proteomes" id="UP000335636">
    <property type="component" value="Unassembled WGS sequence"/>
</dbReference>